<dbReference type="Proteomes" id="UP000187941">
    <property type="component" value="Chromosome"/>
</dbReference>
<feature type="domain" description="SMP-30/Gluconolactonase/LRE-like region" evidence="4">
    <location>
        <begin position="13"/>
        <end position="257"/>
    </location>
</feature>
<evidence type="ECO:0000256" key="1">
    <source>
        <dbReference type="ARBA" id="ARBA00022801"/>
    </source>
</evidence>
<dbReference type="EMBL" id="CP014263">
    <property type="protein sequence ID" value="AQG81703.1"/>
    <property type="molecule type" value="Genomic_DNA"/>
</dbReference>
<dbReference type="RefSeq" id="WP_077133174.1">
    <property type="nucleotide sequence ID" value="NZ_CP014263.1"/>
</dbReference>
<dbReference type="GO" id="GO:0016787">
    <property type="term" value="F:hydrolase activity"/>
    <property type="evidence" value="ECO:0007669"/>
    <property type="project" value="UniProtKB-KW"/>
</dbReference>
<dbReference type="InterPro" id="IPR011042">
    <property type="entry name" value="6-blade_b-propeller_TolB-like"/>
</dbReference>
<comment type="cofactor">
    <cofactor evidence="3">
        <name>Zn(2+)</name>
        <dbReference type="ChEBI" id="CHEBI:29105"/>
    </cofactor>
    <text evidence="3">Binds 1 divalent metal cation per subunit.</text>
</comment>
<evidence type="ECO:0000256" key="2">
    <source>
        <dbReference type="PIRSR" id="PIRSR605511-1"/>
    </source>
</evidence>
<evidence type="ECO:0000313" key="5">
    <source>
        <dbReference type="EMBL" id="AQG81703.1"/>
    </source>
</evidence>
<feature type="binding site" evidence="3">
    <location>
        <position position="99"/>
    </location>
    <ligand>
        <name>substrate</name>
    </ligand>
</feature>
<dbReference type="STRING" id="1178516.AWR27_21810"/>
<dbReference type="InterPro" id="IPR013658">
    <property type="entry name" value="SGL"/>
</dbReference>
<sequence length="268" mass="29528">MNEVYVLSAGLRFPEGPAFDASNRLWCVEQEGESLYCRDADGTEKRIKTGGRPNGAVAQGDYIWFCDSGQNAIRRIHCQTEQLETMVTAVNGKPLDMPNDLCFDRWGNLLFTCPGPSDTKHAGYVAVCTPEGFVDIVADNLLYPNGLTFLPDGRTLLIAETHQQRIWQGYWDEESLSWENIRVWTTVIDAPADATTPGPDGMTIDADGCLYVAVFGAGIIRVFTGEGEFSRDIKLPGQNPTNCIFDPSGRLGLIVTEAERGELLSIRL</sequence>
<keyword evidence="3" id="KW-0479">Metal-binding</keyword>
<evidence type="ECO:0000256" key="3">
    <source>
        <dbReference type="PIRSR" id="PIRSR605511-2"/>
    </source>
</evidence>
<keyword evidence="1" id="KW-0378">Hydrolase</keyword>
<reference evidence="5 6" key="1">
    <citation type="submission" date="2016-01" db="EMBL/GenBank/DDBJ databases">
        <authorList>
            <person name="Oliw E.H."/>
        </authorList>
    </citation>
    <scope>NUCLEOTIDE SEQUENCE [LARGE SCALE GENOMIC DNA]</scope>
    <source>
        <strain evidence="5 6">DY10</strain>
    </source>
</reference>
<dbReference type="OrthoDB" id="241638at2"/>
<evidence type="ECO:0000313" key="6">
    <source>
        <dbReference type="Proteomes" id="UP000187941"/>
    </source>
</evidence>
<feature type="binding site" evidence="3">
    <location>
        <position position="200"/>
    </location>
    <ligand>
        <name>a divalent metal cation</name>
        <dbReference type="ChEBI" id="CHEBI:60240"/>
    </ligand>
</feature>
<dbReference type="Gene3D" id="2.120.10.30">
    <property type="entry name" value="TolB, C-terminal domain"/>
    <property type="match status" value="1"/>
</dbReference>
<dbReference type="Pfam" id="PF08450">
    <property type="entry name" value="SGL"/>
    <property type="match status" value="1"/>
</dbReference>
<feature type="binding site" evidence="3">
    <location>
        <position position="145"/>
    </location>
    <ligand>
        <name>a divalent metal cation</name>
        <dbReference type="ChEBI" id="CHEBI:60240"/>
    </ligand>
</feature>
<accession>A0A1P9X276</accession>
<evidence type="ECO:0000259" key="4">
    <source>
        <dbReference type="Pfam" id="PF08450"/>
    </source>
</evidence>
<dbReference type="PANTHER" id="PTHR47572:SF4">
    <property type="entry name" value="LACTONASE DRP35"/>
    <property type="match status" value="1"/>
</dbReference>
<name>A0A1P9X276_9BACT</name>
<dbReference type="AlphaFoldDB" id="A0A1P9X276"/>
<dbReference type="PANTHER" id="PTHR47572">
    <property type="entry name" value="LIPOPROTEIN-RELATED"/>
    <property type="match status" value="1"/>
</dbReference>
<gene>
    <name evidence="5" type="ORF">AWR27_21810</name>
</gene>
<dbReference type="PRINTS" id="PR01790">
    <property type="entry name" value="SMP30FAMILY"/>
</dbReference>
<organism evidence="5 6">
    <name type="scientific">Spirosoma montaniterrae</name>
    <dbReference type="NCBI Taxonomy" id="1178516"/>
    <lineage>
        <taxon>Bacteria</taxon>
        <taxon>Pseudomonadati</taxon>
        <taxon>Bacteroidota</taxon>
        <taxon>Cytophagia</taxon>
        <taxon>Cytophagales</taxon>
        <taxon>Cytophagaceae</taxon>
        <taxon>Spirosoma</taxon>
    </lineage>
</organism>
<dbReference type="SUPFAM" id="SSF63829">
    <property type="entry name" value="Calcium-dependent phosphotriesterase"/>
    <property type="match status" value="1"/>
</dbReference>
<dbReference type="GO" id="GO:0046872">
    <property type="term" value="F:metal ion binding"/>
    <property type="evidence" value="ECO:0007669"/>
    <property type="project" value="UniProtKB-KW"/>
</dbReference>
<dbReference type="InterPro" id="IPR051262">
    <property type="entry name" value="SMP-30/CGR1_Lactonase"/>
</dbReference>
<feature type="active site" description="Proton donor/acceptor" evidence="2">
    <location>
        <position position="200"/>
    </location>
</feature>
<proteinExistence type="predicted"/>
<keyword evidence="3" id="KW-0862">Zinc</keyword>
<dbReference type="KEGG" id="smon:AWR27_21810"/>
<dbReference type="InterPro" id="IPR005511">
    <property type="entry name" value="SMP-30"/>
</dbReference>
<protein>
    <recommendedName>
        <fullName evidence="4">SMP-30/Gluconolactonase/LRE-like region domain-containing protein</fullName>
    </recommendedName>
</protein>
<keyword evidence="6" id="KW-1185">Reference proteome</keyword>
<feature type="binding site" evidence="3">
    <location>
        <position position="15"/>
    </location>
    <ligand>
        <name>a divalent metal cation</name>
        <dbReference type="ChEBI" id="CHEBI:60240"/>
    </ligand>
</feature>